<evidence type="ECO:0000256" key="4">
    <source>
        <dbReference type="ARBA" id="ARBA00023273"/>
    </source>
</evidence>
<sequence>MRLNESSLVTPEPYHIPGYCGYCPQLKYKITETIGKTTHKLLTEKGCKSKQPVLVPLKETNFESTKDAIKLDLLGKREKNNCDKKYRAHMVSGYTGYIPKGQHYFGERYALFSRNAILHMEEERQRIDTSLNNLHNTVKCSTPMKPITDKKMMYFPKVLQHSLSPYTLSNNDPRKHMMSGYTGFVPRSREIIGSGYPKITNLALRHFANQCATNKILSEIASEPLSFEKPIHDFQRARSVYLNNYGMVPHYTGHIPGEKFRYGHTFGFSSSKKSSFGLKCANAVFGLSGHAEKRACLILYLEKSPDTLIQHLVPPPELHLLIGVVSTLGCIVMDIWPEFDDWLKTKSVYQRGYQGRGWDGNNSNKILKNLDELDKVVASQVP</sequence>
<proteinExistence type="evidence at transcript level"/>
<keyword evidence="2" id="KW-0963">Cytoplasm</keyword>
<evidence type="ECO:0000256" key="3">
    <source>
        <dbReference type="ARBA" id="ARBA00023212"/>
    </source>
</evidence>
<dbReference type="EMBL" id="HAAD01005994">
    <property type="protein sequence ID" value="CDG72226.1"/>
    <property type="molecule type" value="mRNA"/>
</dbReference>
<dbReference type="GO" id="GO:0015630">
    <property type="term" value="C:microtubule cytoskeleton"/>
    <property type="evidence" value="ECO:0007669"/>
    <property type="project" value="UniProtKB-ARBA"/>
</dbReference>
<accession>T2MJG1</accession>
<reference evidence="7" key="1">
    <citation type="journal article" date="2013" name="Genome Biol. Evol.">
        <title>Punctuated emergences of genetic and phenotypic innovations in eumetazoan, bilaterian, euteleostome, and hominidae ancestors.</title>
        <authorList>
            <person name="Wenger Y."/>
            <person name="Galliot B."/>
        </authorList>
    </citation>
    <scope>NUCLEOTIDE SEQUENCE</scope>
    <source>
        <tissue evidence="7">Whole animals</tissue>
    </source>
</reference>
<dbReference type="InterPro" id="IPR018902">
    <property type="entry name" value="CMI2A-C-like_dom"/>
</dbReference>
<evidence type="ECO:0000256" key="1">
    <source>
        <dbReference type="ARBA" id="ARBA00004430"/>
    </source>
</evidence>
<evidence type="ECO:0000259" key="6">
    <source>
        <dbReference type="Pfam" id="PF10629"/>
    </source>
</evidence>
<comment type="similarity">
    <text evidence="5">Belongs to the CIMIP2 family.</text>
</comment>
<organism evidence="7">
    <name type="scientific">Hydra vulgaris</name>
    <name type="common">Hydra</name>
    <name type="synonym">Hydra attenuata</name>
    <dbReference type="NCBI Taxonomy" id="6087"/>
    <lineage>
        <taxon>Eukaryota</taxon>
        <taxon>Metazoa</taxon>
        <taxon>Cnidaria</taxon>
        <taxon>Hydrozoa</taxon>
        <taxon>Hydroidolina</taxon>
        <taxon>Anthoathecata</taxon>
        <taxon>Aplanulata</taxon>
        <taxon>Hydridae</taxon>
        <taxon>Hydra</taxon>
    </lineage>
</organism>
<keyword evidence="3" id="KW-0206">Cytoskeleton</keyword>
<dbReference type="PANTHER" id="PTHR22146">
    <property type="entry name" value="CAT EYE SYNDROME CRITICAL REGION PROTEIN 6"/>
    <property type="match status" value="1"/>
</dbReference>
<feature type="non-terminal residue" evidence="7">
    <location>
        <position position="1"/>
    </location>
</feature>
<feature type="domain" description="Ciliary microtubule inner protein 2A-C-like" evidence="6">
    <location>
        <begin position="12"/>
        <end position="44"/>
    </location>
</feature>
<dbReference type="PANTHER" id="PTHR22146:SF8">
    <property type="entry name" value="PROTEIN FAM166B"/>
    <property type="match status" value="1"/>
</dbReference>
<evidence type="ECO:0000256" key="2">
    <source>
        <dbReference type="ARBA" id="ARBA00022490"/>
    </source>
</evidence>
<evidence type="ECO:0000313" key="7">
    <source>
        <dbReference type="EMBL" id="CDG72226.1"/>
    </source>
</evidence>
<evidence type="ECO:0000256" key="5">
    <source>
        <dbReference type="ARBA" id="ARBA00035661"/>
    </source>
</evidence>
<dbReference type="Pfam" id="PF10629">
    <property type="entry name" value="CMI2B-like"/>
    <property type="match status" value="1"/>
</dbReference>
<name>T2MJG1_HYDVU</name>
<comment type="subcellular location">
    <subcellularLocation>
        <location evidence="1">Cytoplasm</location>
        <location evidence="1">Cytoskeleton</location>
        <location evidence="1">Cilium axoneme</location>
    </subcellularLocation>
</comment>
<gene>
    <name evidence="7" type="primary">FAM166B</name>
</gene>
<keyword evidence="4" id="KW-0966">Cell projection</keyword>
<dbReference type="AlphaFoldDB" id="T2MJG1"/>
<protein>
    <submittedName>
        <fullName evidence="7">Protein FAM166B</fullName>
    </submittedName>
</protein>
<dbReference type="OrthoDB" id="2019884at2759"/>
<dbReference type="GO" id="GO:0005930">
    <property type="term" value="C:axoneme"/>
    <property type="evidence" value="ECO:0007669"/>
    <property type="project" value="UniProtKB-SubCell"/>
</dbReference>